<protein>
    <recommendedName>
        <fullName evidence="1">START domain-containing protein</fullName>
    </recommendedName>
</protein>
<name>A0ABR1BZS7_NECAM</name>
<dbReference type="PROSITE" id="PS50848">
    <property type="entry name" value="START"/>
    <property type="match status" value="1"/>
</dbReference>
<dbReference type="SUPFAM" id="SSF55961">
    <property type="entry name" value="Bet v1-like"/>
    <property type="match status" value="1"/>
</dbReference>
<dbReference type="InterPro" id="IPR002913">
    <property type="entry name" value="START_lipid-bd_dom"/>
</dbReference>
<feature type="domain" description="START" evidence="1">
    <location>
        <begin position="44"/>
        <end position="230"/>
    </location>
</feature>
<organism evidence="2 3">
    <name type="scientific">Necator americanus</name>
    <name type="common">Human hookworm</name>
    <dbReference type="NCBI Taxonomy" id="51031"/>
    <lineage>
        <taxon>Eukaryota</taxon>
        <taxon>Metazoa</taxon>
        <taxon>Ecdysozoa</taxon>
        <taxon>Nematoda</taxon>
        <taxon>Chromadorea</taxon>
        <taxon>Rhabditida</taxon>
        <taxon>Rhabditina</taxon>
        <taxon>Rhabditomorpha</taxon>
        <taxon>Strongyloidea</taxon>
        <taxon>Ancylostomatidae</taxon>
        <taxon>Bunostominae</taxon>
        <taxon>Necator</taxon>
    </lineage>
</organism>
<dbReference type="PANTHER" id="PTHR46121:SF3">
    <property type="entry name" value="STEROIDOGENIC ACUTE REGULATORY-LIKE PROTEIN 1"/>
    <property type="match status" value="1"/>
</dbReference>
<dbReference type="PANTHER" id="PTHR46121">
    <property type="entry name" value="STEROIDOGENIC ACUTE REGULATORY PROTEIN-LIKE"/>
    <property type="match status" value="1"/>
</dbReference>
<comment type="caution">
    <text evidence="2">The sequence shown here is derived from an EMBL/GenBank/DDBJ whole genome shotgun (WGS) entry which is preliminary data.</text>
</comment>
<dbReference type="InterPro" id="IPR051869">
    <property type="entry name" value="STARD3"/>
</dbReference>
<evidence type="ECO:0000313" key="3">
    <source>
        <dbReference type="Proteomes" id="UP001303046"/>
    </source>
</evidence>
<dbReference type="CDD" id="cd00177">
    <property type="entry name" value="START"/>
    <property type="match status" value="1"/>
</dbReference>
<gene>
    <name evidence="2" type="primary">Necator_chrI.g3527</name>
    <name evidence="2" type="ORF">RB195_007398</name>
</gene>
<dbReference type="Pfam" id="PF01852">
    <property type="entry name" value="START"/>
    <property type="match status" value="1"/>
</dbReference>
<dbReference type="InterPro" id="IPR023393">
    <property type="entry name" value="START-like_dom_sf"/>
</dbReference>
<evidence type="ECO:0000259" key="1">
    <source>
        <dbReference type="PROSITE" id="PS50848"/>
    </source>
</evidence>
<reference evidence="2 3" key="1">
    <citation type="submission" date="2023-08" db="EMBL/GenBank/DDBJ databases">
        <title>A Necator americanus chromosomal reference genome.</title>
        <authorList>
            <person name="Ilik V."/>
            <person name="Petrzelkova K.J."/>
            <person name="Pardy F."/>
            <person name="Fuh T."/>
            <person name="Niatou-Singa F.S."/>
            <person name="Gouil Q."/>
            <person name="Baker L."/>
            <person name="Ritchie M.E."/>
            <person name="Jex A.R."/>
            <person name="Gazzola D."/>
            <person name="Li H."/>
            <person name="Toshio Fujiwara R."/>
            <person name="Zhan B."/>
            <person name="Aroian R.V."/>
            <person name="Pafco B."/>
            <person name="Schwarz E.M."/>
        </authorList>
    </citation>
    <scope>NUCLEOTIDE SEQUENCE [LARGE SCALE GENOMIC DNA]</scope>
    <source>
        <strain evidence="2 3">Aroian</strain>
        <tissue evidence="2">Whole animal</tissue>
    </source>
</reference>
<keyword evidence="3" id="KW-1185">Reference proteome</keyword>
<accession>A0ABR1BZS7</accession>
<sequence>MKFTVEGVEHELPSSQEKEYGDAFRAACDAMGRALEIIRSPGFSDRSKWKVDCSNEHITVHYKDIDGLRYFAAKTIIAVPASVLFKSHWNDLDKVNEYNDNVKFSRCLHKLTDNIDVANYASNEKFMVKSREFVVARMHVKVGNGIVLAARSCDIDGFTPAKDAVRGFVHVGAGWYYPNPEDPENSSIYDYIMCMDLKGMIIKTVANQALGKLVLSDVENNRTFAHKLAMQYS</sequence>
<proteinExistence type="predicted"/>
<evidence type="ECO:0000313" key="2">
    <source>
        <dbReference type="EMBL" id="KAK6730902.1"/>
    </source>
</evidence>
<dbReference type="Gene3D" id="3.30.530.20">
    <property type="match status" value="1"/>
</dbReference>
<dbReference type="EMBL" id="JAVFWL010000001">
    <property type="protein sequence ID" value="KAK6730902.1"/>
    <property type="molecule type" value="Genomic_DNA"/>
</dbReference>
<dbReference type="Proteomes" id="UP001303046">
    <property type="component" value="Unassembled WGS sequence"/>
</dbReference>